<accession>A0AAE1EHG6</accession>
<evidence type="ECO:0000256" key="1">
    <source>
        <dbReference type="SAM" id="MobiDB-lite"/>
    </source>
</evidence>
<evidence type="ECO:0000313" key="3">
    <source>
        <dbReference type="Proteomes" id="UP001286313"/>
    </source>
</evidence>
<name>A0AAE1EHG6_PETCI</name>
<reference evidence="2" key="1">
    <citation type="submission" date="2023-10" db="EMBL/GenBank/DDBJ databases">
        <title>Genome assemblies of two species of porcelain crab, Petrolisthes cinctipes and Petrolisthes manimaculis (Anomura: Porcellanidae).</title>
        <authorList>
            <person name="Angst P."/>
        </authorList>
    </citation>
    <scope>NUCLEOTIDE SEQUENCE</scope>
    <source>
        <strain evidence="2">PB745_01</strain>
        <tissue evidence="2">Gill</tissue>
    </source>
</reference>
<feature type="compositionally biased region" description="Polar residues" evidence="1">
    <location>
        <begin position="62"/>
        <end position="71"/>
    </location>
</feature>
<protein>
    <submittedName>
        <fullName evidence="2">Uncharacterized protein</fullName>
    </submittedName>
</protein>
<dbReference type="Proteomes" id="UP001286313">
    <property type="component" value="Unassembled WGS sequence"/>
</dbReference>
<organism evidence="2 3">
    <name type="scientific">Petrolisthes cinctipes</name>
    <name type="common">Flat porcelain crab</name>
    <dbReference type="NCBI Taxonomy" id="88211"/>
    <lineage>
        <taxon>Eukaryota</taxon>
        <taxon>Metazoa</taxon>
        <taxon>Ecdysozoa</taxon>
        <taxon>Arthropoda</taxon>
        <taxon>Crustacea</taxon>
        <taxon>Multicrustacea</taxon>
        <taxon>Malacostraca</taxon>
        <taxon>Eumalacostraca</taxon>
        <taxon>Eucarida</taxon>
        <taxon>Decapoda</taxon>
        <taxon>Pleocyemata</taxon>
        <taxon>Anomura</taxon>
        <taxon>Galatheoidea</taxon>
        <taxon>Porcellanidae</taxon>
        <taxon>Petrolisthes</taxon>
    </lineage>
</organism>
<keyword evidence="3" id="KW-1185">Reference proteome</keyword>
<dbReference type="AlphaFoldDB" id="A0AAE1EHG6"/>
<evidence type="ECO:0000313" key="2">
    <source>
        <dbReference type="EMBL" id="KAK3852419.1"/>
    </source>
</evidence>
<feature type="region of interest" description="Disordered" evidence="1">
    <location>
        <begin position="15"/>
        <end position="77"/>
    </location>
</feature>
<dbReference type="EMBL" id="JAWQEG010007426">
    <property type="protein sequence ID" value="KAK3852419.1"/>
    <property type="molecule type" value="Genomic_DNA"/>
</dbReference>
<feature type="compositionally biased region" description="Basic and acidic residues" evidence="1">
    <location>
        <begin position="27"/>
        <end position="57"/>
    </location>
</feature>
<sequence>MLALKESEMMGPRKFDLLALKDSSGQQEKKESSLSIKQTEKRESSLSFKQTDRKANEYDNELYNNVPSSPHHTPRKYEPIWMKHPTVYLLKTSMFPLTRVPSGLNPSHTSASCPSYDCMVKYLGIRNPTFHLCKL</sequence>
<gene>
    <name evidence="2" type="ORF">Pcinc_040995</name>
</gene>
<comment type="caution">
    <text evidence="2">The sequence shown here is derived from an EMBL/GenBank/DDBJ whole genome shotgun (WGS) entry which is preliminary data.</text>
</comment>
<proteinExistence type="predicted"/>